<reference evidence="1" key="1">
    <citation type="submission" date="2018-05" db="EMBL/GenBank/DDBJ databases">
        <title>Bacterial isolates from healthy term breastfed infants carrying antibiotic resistance genes.</title>
        <authorList>
            <person name="Casaburi G."/>
        </authorList>
    </citation>
    <scope>NUCLEOTIDE SEQUENCE [LARGE SCALE GENOMIC DNA]</scope>
    <source>
        <strain evidence="1">7084_4</strain>
    </source>
</reference>
<dbReference type="EMBL" id="CP029752">
    <property type="protein sequence ID" value="QFG76906.1"/>
    <property type="molecule type" value="Genomic_DNA"/>
</dbReference>
<gene>
    <name evidence="1" type="ORF">DMB90_18705</name>
    <name evidence="2" type="ORF">DN603_01240</name>
</gene>
<sequence>MLYTSSFKPPLRWLRSLTPVTYRLYAPGIHSLAALTQLEFFCVNYAHVHRDVLSACILQNC</sequence>
<evidence type="ECO:0000313" key="2">
    <source>
        <dbReference type="EMBL" id="RWT26209.1"/>
    </source>
</evidence>
<reference evidence="2 3" key="2">
    <citation type="submission" date="2018-06" db="EMBL/GenBank/DDBJ databases">
        <title>Carbapenemase-producing Enterobacteriaceae present in wastewater treatment plant effluent and nearby surface waters in the US.</title>
        <authorList>
            <person name="Mathys D.A."/>
            <person name="Mollenkopf D.F."/>
            <person name="Feicht S.M."/>
            <person name="Adams R.J."/>
            <person name="Albers A.L."/>
            <person name="Stuever D.M."/>
            <person name="Daniels J.B."/>
            <person name="Wittum T.E."/>
        </authorList>
    </citation>
    <scope>NUCLEOTIDE SEQUENCE [LARGE SCALE GENOMIC DNA]</scope>
    <source>
        <strain evidence="2 3">GEO_47_Down_B</strain>
    </source>
</reference>
<proteinExistence type="predicted"/>
<dbReference type="AlphaFoldDB" id="A0A443VUX7"/>
<organism evidence="2 3">
    <name type="scientific">Raoultella planticola</name>
    <name type="common">Klebsiella planticola</name>
    <dbReference type="NCBI Taxonomy" id="575"/>
    <lineage>
        <taxon>Bacteria</taxon>
        <taxon>Pseudomonadati</taxon>
        <taxon>Pseudomonadota</taxon>
        <taxon>Gammaproteobacteria</taxon>
        <taxon>Enterobacterales</taxon>
        <taxon>Enterobacteriaceae</taxon>
        <taxon>Klebsiella/Raoultella group</taxon>
        <taxon>Raoultella</taxon>
    </lineage>
</organism>
<accession>A0A443VUX7</accession>
<dbReference type="Proteomes" id="UP000288843">
    <property type="component" value="Unassembled WGS sequence"/>
</dbReference>
<evidence type="ECO:0000313" key="1">
    <source>
        <dbReference type="EMBL" id="QFG76906.1"/>
    </source>
</evidence>
<protein>
    <submittedName>
        <fullName evidence="2">Uncharacterized protein</fullName>
    </submittedName>
</protein>
<name>A0A443VUX7_RAOPL</name>
<evidence type="ECO:0000313" key="3">
    <source>
        <dbReference type="Proteomes" id="UP000288843"/>
    </source>
</evidence>
<dbReference type="EMBL" id="QKOX01000001">
    <property type="protein sequence ID" value="RWT26209.1"/>
    <property type="molecule type" value="Genomic_DNA"/>
</dbReference>